<dbReference type="InterPro" id="IPR032727">
    <property type="entry name" value="CLAMP"/>
</dbReference>
<reference evidence="1" key="1">
    <citation type="submission" date="2025-08" db="UniProtKB">
        <authorList>
            <consortium name="RefSeq"/>
        </authorList>
    </citation>
    <scope>IDENTIFICATION</scope>
    <source>
        <tissue evidence="1">Whole insect</tissue>
    </source>
</reference>
<dbReference type="InParanoid" id="A0A6P7H4Z5"/>
<name>A0A6P7H4Z5_DIAVI</name>
<dbReference type="RefSeq" id="XP_028153607.1">
    <property type="nucleotide sequence ID" value="XM_028297806.1"/>
</dbReference>
<accession>A0A6P7H4Z5</accession>
<protein>
    <submittedName>
        <fullName evidence="1">Uncharacterized protein LOC114347073</fullName>
    </submittedName>
</protein>
<sequence>MSRDDIFGSILANESIHQTILGNFFVAQEENQWFGENRSKYYAFHEPSVEISEPQVSLWDFLNKNELTEYLKIRKKSEIRKYLKSLQMNKYFPKGTARIIFVELMLSVTKFCKRCNYNLEKSGALLSQFYLTQILTTSSSDRSTEKVYTYFKELALAHTLPDFPPKSAKIFSQQETKQNMEFFCKIYL</sequence>
<feature type="non-terminal residue" evidence="1">
    <location>
        <position position="188"/>
    </location>
</feature>
<proteinExistence type="predicted"/>
<dbReference type="PANTHER" id="PTHR28457">
    <property type="entry name" value="COILED-COIL DOMAIN-CONTAINING PROTEIN 189"/>
    <property type="match status" value="1"/>
</dbReference>
<dbReference type="Pfam" id="PF14769">
    <property type="entry name" value="CLAMP"/>
    <property type="match status" value="1"/>
</dbReference>
<organism evidence="1">
    <name type="scientific">Diabrotica virgifera virgifera</name>
    <name type="common">western corn rootworm</name>
    <dbReference type="NCBI Taxonomy" id="50390"/>
    <lineage>
        <taxon>Eukaryota</taxon>
        <taxon>Metazoa</taxon>
        <taxon>Ecdysozoa</taxon>
        <taxon>Arthropoda</taxon>
        <taxon>Hexapoda</taxon>
        <taxon>Insecta</taxon>
        <taxon>Pterygota</taxon>
        <taxon>Neoptera</taxon>
        <taxon>Endopterygota</taxon>
        <taxon>Coleoptera</taxon>
        <taxon>Polyphaga</taxon>
        <taxon>Cucujiformia</taxon>
        <taxon>Chrysomeloidea</taxon>
        <taxon>Chrysomelidae</taxon>
        <taxon>Galerucinae</taxon>
        <taxon>Diabroticina</taxon>
        <taxon>Diabroticites</taxon>
        <taxon>Diabrotica</taxon>
    </lineage>
</organism>
<dbReference type="PANTHER" id="PTHR28457:SF1">
    <property type="entry name" value="CILIA- AND FLAGELLA-ASSOCIATED PROTEIN 119"/>
    <property type="match status" value="1"/>
</dbReference>
<dbReference type="AlphaFoldDB" id="A0A6P7H4Z5"/>
<gene>
    <name evidence="1" type="primary">LOC114347073</name>
</gene>
<evidence type="ECO:0000313" key="1">
    <source>
        <dbReference type="RefSeq" id="XP_028153607.1"/>
    </source>
</evidence>